<dbReference type="EC" id="2.7.13.3" evidence="2"/>
<dbReference type="InterPro" id="IPR005467">
    <property type="entry name" value="His_kinase_dom"/>
</dbReference>
<keyword evidence="8" id="KW-0812">Transmembrane</keyword>
<dbReference type="GO" id="GO:0005524">
    <property type="term" value="F:ATP binding"/>
    <property type="evidence" value="ECO:0007669"/>
    <property type="project" value="UniProtKB-KW"/>
</dbReference>
<keyword evidence="3 6" id="KW-0597">Phosphoprotein</keyword>
<dbReference type="SMART" id="SM00388">
    <property type="entry name" value="HisKA"/>
    <property type="match status" value="1"/>
</dbReference>
<keyword evidence="11" id="KW-0067">ATP-binding</keyword>
<accession>A0ABW0M4G1</accession>
<keyword evidence="8" id="KW-0472">Membrane</keyword>
<name>A0ABW0M4G1_9BURK</name>
<dbReference type="SMART" id="SM00387">
    <property type="entry name" value="HATPase_c"/>
    <property type="match status" value="1"/>
</dbReference>
<dbReference type="PANTHER" id="PTHR43047">
    <property type="entry name" value="TWO-COMPONENT HISTIDINE PROTEIN KINASE"/>
    <property type="match status" value="1"/>
</dbReference>
<evidence type="ECO:0000256" key="8">
    <source>
        <dbReference type="SAM" id="Phobius"/>
    </source>
</evidence>
<dbReference type="InterPro" id="IPR004358">
    <property type="entry name" value="Sig_transdc_His_kin-like_C"/>
</dbReference>
<dbReference type="InterPro" id="IPR036097">
    <property type="entry name" value="HisK_dim/P_sf"/>
</dbReference>
<dbReference type="Proteomes" id="UP001596045">
    <property type="component" value="Unassembled WGS sequence"/>
</dbReference>
<dbReference type="InterPro" id="IPR036641">
    <property type="entry name" value="HPT_dom_sf"/>
</dbReference>
<dbReference type="EMBL" id="JBHSMT010000004">
    <property type="protein sequence ID" value="MFC5472435.1"/>
    <property type="molecule type" value="Genomic_DNA"/>
</dbReference>
<feature type="modified residue" description="4-aspartylphosphate" evidence="6">
    <location>
        <position position="943"/>
    </location>
</feature>
<dbReference type="PROSITE" id="PS50110">
    <property type="entry name" value="RESPONSE_REGULATORY"/>
    <property type="match status" value="1"/>
</dbReference>
<proteinExistence type="predicted"/>
<dbReference type="Gene3D" id="3.30.450.20">
    <property type="entry name" value="PAS domain"/>
    <property type="match status" value="1"/>
</dbReference>
<dbReference type="RefSeq" id="WP_378993871.1">
    <property type="nucleotide sequence ID" value="NZ_JBHSMT010000004.1"/>
</dbReference>
<keyword evidence="4" id="KW-0808">Transferase</keyword>
<organism evidence="11 12">
    <name type="scientific">Paraherbaspirillum soli</name>
    <dbReference type="NCBI Taxonomy" id="631222"/>
    <lineage>
        <taxon>Bacteria</taxon>
        <taxon>Pseudomonadati</taxon>
        <taxon>Pseudomonadota</taxon>
        <taxon>Betaproteobacteria</taxon>
        <taxon>Burkholderiales</taxon>
        <taxon>Oxalobacteraceae</taxon>
        <taxon>Paraherbaspirillum</taxon>
    </lineage>
</organism>
<dbReference type="Gene3D" id="3.40.50.2300">
    <property type="match status" value="1"/>
</dbReference>
<dbReference type="InterPro" id="IPR001789">
    <property type="entry name" value="Sig_transdc_resp-reg_receiver"/>
</dbReference>
<sequence length="1138" mass="124648">MKVAIDRRKYAAASQLTRALVRAPRRILALCLLLAFLILSLGIYAGLHLAIDRYIERQRAKFSSVHDGIATIADTSRDSLLRARLAIEAVIGSGSLQPLRPAAEPARLGQGAYFVDSDNLALSPTVYLLSDSKDIEDRNTPLPLPASSYISLLRYNNRVFAKYIEHSYVLTADCRLLSVQPAFSVMLAAGKSGISQISQFIQPICDQVSRNLQRLPITTLRNDTFWSGAYSDPMLGQPAVLNAVVVFRGGEMRLVNAHAIPLSQFPLPAAKDGRFGVFMRDGSAVISNNPLDSAENKQHRQLLQQAIPSWPEARQLAIHRVGNLLTLSQTVGNTQWTLVSLITIGELLSALSAMLLLYGVLWLLCGAGLVTLYFLIDRRLFKPAERQSTELVEARRFAEALINAAPIGLCVFARDGLSMLIQNHTATEMLGAERVGALGPLQRQLFAAHADAHQVEVAGARLLRAELSLEMAAGSKFLSAYYAPSQLRNQDVQICVFVDISERKQTELSWERAREATESAQQAKSAFLASVSHELRTPLHGMLGGIELLSRMELPPVSREYVSSVWDSAQNLLLIINSVLDFSKIEADKIEIFKRPGSIRAVAQRVAKLHAIVAEKKGIQLFLHVDPAIPEYLLFENVRVEQILSNLCNNAVKFTDQGRIQIRLELDSEDGEQLLLRGQVIDSGVGISQRDQSKLFQPFFQGNHTQLRQGGGTGLGLAICKRLLILMGGDITVFSDPGLGSCFSFTLPVQRDHSRVDFLDLLHAPLRERLLYGVFGQREISASVIDICRHFDGIVTVIRPEMLPTYSLPPQALLITDMQDEKLLGLAPDTGIISIARYLSLPAAILPLQQRVSSLAPREITLSILEACGAIKSGHVAPEAERSAGGIRPHRGLRVLLAEDHPVNLHILTEQLQSLGCTVIVALNGREALMQLKDREVDVVVTDINMPLMDGLELTRCLRLQAPQLPIIGITSSVDRELLWIAMEIGMDLCITKPLTLQHLDEALNTVREKCRGGSAEPAAGEQYRASAPHGGEMSRHGNQTVHQIYLSNYRHDIALLTTALAQASVDSVRDRLHRIEGVLGFLGADASHALSGRIRAELKSSATVSQKVRDDCDALIAAMEELAQGYGQEDVGAAAGA</sequence>
<keyword evidence="5" id="KW-0418">Kinase</keyword>
<dbReference type="SUPFAM" id="SSF47226">
    <property type="entry name" value="Histidine-containing phosphotransfer domain, HPT domain"/>
    <property type="match status" value="1"/>
</dbReference>
<dbReference type="SMART" id="SM00448">
    <property type="entry name" value="REC"/>
    <property type="match status" value="1"/>
</dbReference>
<feature type="region of interest" description="Disordered" evidence="7">
    <location>
        <begin position="1014"/>
        <end position="1035"/>
    </location>
</feature>
<dbReference type="SUPFAM" id="SSF55874">
    <property type="entry name" value="ATPase domain of HSP90 chaperone/DNA topoisomerase II/histidine kinase"/>
    <property type="match status" value="1"/>
</dbReference>
<gene>
    <name evidence="11" type="ORF">ACFPM8_00540</name>
</gene>
<dbReference type="InterPro" id="IPR011006">
    <property type="entry name" value="CheY-like_superfamily"/>
</dbReference>
<dbReference type="SUPFAM" id="SSF55785">
    <property type="entry name" value="PYP-like sensor domain (PAS domain)"/>
    <property type="match status" value="1"/>
</dbReference>
<dbReference type="CDD" id="cd17546">
    <property type="entry name" value="REC_hyHK_CKI1_RcsC-like"/>
    <property type="match status" value="1"/>
</dbReference>
<keyword evidence="8" id="KW-1133">Transmembrane helix</keyword>
<evidence type="ECO:0000256" key="4">
    <source>
        <dbReference type="ARBA" id="ARBA00022679"/>
    </source>
</evidence>
<protein>
    <recommendedName>
        <fullName evidence="2">histidine kinase</fullName>
        <ecNumber evidence="2">2.7.13.3</ecNumber>
    </recommendedName>
</protein>
<feature type="transmembrane region" description="Helical" evidence="8">
    <location>
        <begin position="27"/>
        <end position="51"/>
    </location>
</feature>
<dbReference type="CDD" id="cd00082">
    <property type="entry name" value="HisKA"/>
    <property type="match status" value="1"/>
</dbReference>
<dbReference type="CDD" id="cd16922">
    <property type="entry name" value="HATPase_EvgS-ArcB-TorS-like"/>
    <property type="match status" value="1"/>
</dbReference>
<dbReference type="Gene3D" id="1.20.120.160">
    <property type="entry name" value="HPT domain"/>
    <property type="match status" value="1"/>
</dbReference>
<dbReference type="SUPFAM" id="SSF52172">
    <property type="entry name" value="CheY-like"/>
    <property type="match status" value="1"/>
</dbReference>
<dbReference type="PRINTS" id="PR00344">
    <property type="entry name" value="BCTRLSENSOR"/>
</dbReference>
<evidence type="ECO:0000256" key="3">
    <source>
        <dbReference type="ARBA" id="ARBA00022553"/>
    </source>
</evidence>
<keyword evidence="12" id="KW-1185">Reference proteome</keyword>
<dbReference type="InterPro" id="IPR035965">
    <property type="entry name" value="PAS-like_dom_sf"/>
</dbReference>
<dbReference type="Pfam" id="PF02518">
    <property type="entry name" value="HATPase_c"/>
    <property type="match status" value="1"/>
</dbReference>
<comment type="catalytic activity">
    <reaction evidence="1">
        <text>ATP + protein L-histidine = ADP + protein N-phospho-L-histidine.</text>
        <dbReference type="EC" id="2.7.13.3"/>
    </reaction>
</comment>
<feature type="domain" description="Histidine kinase" evidence="9">
    <location>
        <begin position="530"/>
        <end position="751"/>
    </location>
</feature>
<dbReference type="SUPFAM" id="SSF47384">
    <property type="entry name" value="Homodimeric domain of signal transducing histidine kinase"/>
    <property type="match status" value="1"/>
</dbReference>
<dbReference type="InterPro" id="IPR003594">
    <property type="entry name" value="HATPase_dom"/>
</dbReference>
<dbReference type="PROSITE" id="PS50109">
    <property type="entry name" value="HIS_KIN"/>
    <property type="match status" value="1"/>
</dbReference>
<dbReference type="PANTHER" id="PTHR43047:SF72">
    <property type="entry name" value="OSMOSENSING HISTIDINE PROTEIN KINASE SLN1"/>
    <property type="match status" value="1"/>
</dbReference>
<evidence type="ECO:0000256" key="7">
    <source>
        <dbReference type="SAM" id="MobiDB-lite"/>
    </source>
</evidence>
<evidence type="ECO:0000313" key="11">
    <source>
        <dbReference type="EMBL" id="MFC5472435.1"/>
    </source>
</evidence>
<dbReference type="Pfam" id="PF00512">
    <property type="entry name" value="HisKA"/>
    <property type="match status" value="1"/>
</dbReference>
<feature type="domain" description="Response regulatory" evidence="10">
    <location>
        <begin position="894"/>
        <end position="1008"/>
    </location>
</feature>
<evidence type="ECO:0000256" key="1">
    <source>
        <dbReference type="ARBA" id="ARBA00000085"/>
    </source>
</evidence>
<dbReference type="InterPro" id="IPR003661">
    <property type="entry name" value="HisK_dim/P_dom"/>
</dbReference>
<evidence type="ECO:0000259" key="10">
    <source>
        <dbReference type="PROSITE" id="PS50110"/>
    </source>
</evidence>
<keyword evidence="11" id="KW-0547">Nucleotide-binding</keyword>
<dbReference type="Gene3D" id="3.30.565.10">
    <property type="entry name" value="Histidine kinase-like ATPase, C-terminal domain"/>
    <property type="match status" value="1"/>
</dbReference>
<dbReference type="Gene3D" id="1.10.287.130">
    <property type="match status" value="1"/>
</dbReference>
<evidence type="ECO:0000259" key="9">
    <source>
        <dbReference type="PROSITE" id="PS50109"/>
    </source>
</evidence>
<comment type="caution">
    <text evidence="11">The sequence shown here is derived from an EMBL/GenBank/DDBJ whole genome shotgun (WGS) entry which is preliminary data.</text>
</comment>
<dbReference type="Pfam" id="PF00072">
    <property type="entry name" value="Response_reg"/>
    <property type="match status" value="1"/>
</dbReference>
<evidence type="ECO:0000256" key="2">
    <source>
        <dbReference type="ARBA" id="ARBA00012438"/>
    </source>
</evidence>
<evidence type="ECO:0000313" key="12">
    <source>
        <dbReference type="Proteomes" id="UP001596045"/>
    </source>
</evidence>
<dbReference type="InterPro" id="IPR036890">
    <property type="entry name" value="HATPase_C_sf"/>
</dbReference>
<evidence type="ECO:0000256" key="6">
    <source>
        <dbReference type="PROSITE-ProRule" id="PRU00169"/>
    </source>
</evidence>
<reference evidence="12" key="1">
    <citation type="journal article" date="2019" name="Int. J. Syst. Evol. Microbiol.">
        <title>The Global Catalogue of Microorganisms (GCM) 10K type strain sequencing project: providing services to taxonomists for standard genome sequencing and annotation.</title>
        <authorList>
            <consortium name="The Broad Institute Genomics Platform"/>
            <consortium name="The Broad Institute Genome Sequencing Center for Infectious Disease"/>
            <person name="Wu L."/>
            <person name="Ma J."/>
        </authorList>
    </citation>
    <scope>NUCLEOTIDE SEQUENCE [LARGE SCALE GENOMIC DNA]</scope>
    <source>
        <strain evidence="12">JCM 17066</strain>
    </source>
</reference>
<evidence type="ECO:0000256" key="5">
    <source>
        <dbReference type="ARBA" id="ARBA00022777"/>
    </source>
</evidence>
<feature type="transmembrane region" description="Helical" evidence="8">
    <location>
        <begin position="355"/>
        <end position="376"/>
    </location>
</feature>